<dbReference type="NCBIfam" id="NF040973">
    <property type="entry name" value="restrict_Sau3AI"/>
    <property type="match status" value="1"/>
</dbReference>
<keyword evidence="1" id="KW-0540">Nuclease</keyword>
<feature type="domain" description="DNA mismatch repair MutH/Type II restriction enzyme Sau3AI" evidence="4">
    <location>
        <begin position="54"/>
        <end position="157"/>
    </location>
</feature>
<dbReference type="EMBL" id="DVFV01000042">
    <property type="protein sequence ID" value="HIQ90430.1"/>
    <property type="molecule type" value="Genomic_DNA"/>
</dbReference>
<sequence>MKKGRRYSRQEIEIISKSALGKSLNDILNSELITIEDKEANKGGLGQLIEKYLFGMDNNSDSEPDFMPAGIELKVTPYKRIKGGKLSAKERLVLNIIDYETEYKNEFKSSHFWYKNNKIELLWYLWEPNKDKKDYIITHEKLFELAKSEDLNQIEKDWNTIINKIRQGKAHEISEADTMYLGACTKGANSKSLRSQPFNSTKAMQRAFCFKTSYMTQLVRKYIGDYSDVESILKNTKESFDEFINKVIDKYKNKTQKELMEELKIETKAKNVFSMIISRMFNVKSKLKETEEFQKANIIPKTIRVEENGKIKESMSFPSFSFEKILNTDFENSDLREELETTKYMFFIFKKENNEYVFKGIKLWNMPESIINSKVKDMYTKTQKVIAEGNIVNHIDKYGKRITNFPGMHDNGVCHVRPHGRNAKDTNLLPVKDKLTNATEYTKQCFWLNNSYIKEIISEFIK</sequence>
<dbReference type="GO" id="GO:0003677">
    <property type="term" value="F:DNA binding"/>
    <property type="evidence" value="ECO:0007669"/>
    <property type="project" value="InterPro"/>
</dbReference>
<dbReference type="GO" id="GO:0016787">
    <property type="term" value="F:hydrolase activity"/>
    <property type="evidence" value="ECO:0007669"/>
    <property type="project" value="UniProtKB-KW"/>
</dbReference>
<dbReference type="CDD" id="cd22355">
    <property type="entry name" value="Sau3AI_C"/>
    <property type="match status" value="1"/>
</dbReference>
<evidence type="ECO:0000313" key="6">
    <source>
        <dbReference type="Proteomes" id="UP000886786"/>
    </source>
</evidence>
<evidence type="ECO:0000256" key="2">
    <source>
        <dbReference type="ARBA" id="ARBA00022759"/>
    </source>
</evidence>
<gene>
    <name evidence="5" type="ORF">IAB27_02225</name>
</gene>
<evidence type="ECO:0000256" key="1">
    <source>
        <dbReference type="ARBA" id="ARBA00022722"/>
    </source>
</evidence>
<dbReference type="AlphaFoldDB" id="A0A9D0ZS96"/>
<comment type="caution">
    <text evidence="5">The sequence shown here is derived from an EMBL/GenBank/DDBJ whole genome shotgun (WGS) entry which is preliminary data.</text>
</comment>
<proteinExistence type="predicted"/>
<dbReference type="GO" id="GO:0004519">
    <property type="term" value="F:endonuclease activity"/>
    <property type="evidence" value="ECO:0007669"/>
    <property type="project" value="UniProtKB-KW"/>
</dbReference>
<reference evidence="5" key="1">
    <citation type="submission" date="2020-10" db="EMBL/GenBank/DDBJ databases">
        <authorList>
            <person name="Gilroy R."/>
        </authorList>
    </citation>
    <scope>NUCLEOTIDE SEQUENCE</scope>
    <source>
        <strain evidence="5">CHK147-3167</strain>
    </source>
</reference>
<evidence type="ECO:0000313" key="5">
    <source>
        <dbReference type="EMBL" id="HIQ90430.1"/>
    </source>
</evidence>
<dbReference type="InterPro" id="IPR037057">
    <property type="entry name" value="DNA_rep_MutH/T2_RE_sf"/>
</dbReference>
<dbReference type="SUPFAM" id="SSF52980">
    <property type="entry name" value="Restriction endonuclease-like"/>
    <property type="match status" value="2"/>
</dbReference>
<keyword evidence="2 5" id="KW-0255">Endonuclease</keyword>
<protein>
    <submittedName>
        <fullName evidence="5">Restriction endonuclease</fullName>
    </submittedName>
</protein>
<dbReference type="InterPro" id="IPR011335">
    <property type="entry name" value="Restrct_endonuc-II-like"/>
</dbReference>
<accession>A0A9D0ZS96</accession>
<evidence type="ECO:0000259" key="4">
    <source>
        <dbReference type="SMART" id="SM00927"/>
    </source>
</evidence>
<dbReference type="Proteomes" id="UP000886786">
    <property type="component" value="Unassembled WGS sequence"/>
</dbReference>
<name>A0A9D0ZS96_9FIRM</name>
<organism evidence="5 6">
    <name type="scientific">Candidatus Coprosoma intestinipullorum</name>
    <dbReference type="NCBI Taxonomy" id="2840752"/>
    <lineage>
        <taxon>Bacteria</taxon>
        <taxon>Bacillati</taxon>
        <taxon>Bacillota</taxon>
        <taxon>Bacillota incertae sedis</taxon>
        <taxon>Candidatus Coprosoma</taxon>
    </lineage>
</organism>
<dbReference type="InterPro" id="IPR011337">
    <property type="entry name" value="DNA_rep_MutH/RE_typeII_Sau3AI"/>
</dbReference>
<dbReference type="SMART" id="SM00927">
    <property type="entry name" value="MutH"/>
    <property type="match status" value="1"/>
</dbReference>
<dbReference type="Gene3D" id="3.40.600.10">
    <property type="entry name" value="DNA mismatch repair MutH/Restriction endonuclease, type II"/>
    <property type="match status" value="2"/>
</dbReference>
<keyword evidence="3" id="KW-0378">Hydrolase</keyword>
<evidence type="ECO:0000256" key="3">
    <source>
        <dbReference type="ARBA" id="ARBA00022801"/>
    </source>
</evidence>
<dbReference type="CDD" id="cd22356">
    <property type="entry name" value="Sau3AI_N-like"/>
    <property type="match status" value="1"/>
</dbReference>
<reference evidence="5" key="2">
    <citation type="journal article" date="2021" name="PeerJ">
        <title>Extensive microbial diversity within the chicken gut microbiome revealed by metagenomics and culture.</title>
        <authorList>
            <person name="Gilroy R."/>
            <person name="Ravi A."/>
            <person name="Getino M."/>
            <person name="Pursley I."/>
            <person name="Horton D.L."/>
            <person name="Alikhan N.F."/>
            <person name="Baker D."/>
            <person name="Gharbi K."/>
            <person name="Hall N."/>
            <person name="Watson M."/>
            <person name="Adriaenssens E.M."/>
            <person name="Foster-Nyarko E."/>
            <person name="Jarju S."/>
            <person name="Secka A."/>
            <person name="Antonio M."/>
            <person name="Oren A."/>
            <person name="Chaudhuri R.R."/>
            <person name="La Ragione R."/>
            <person name="Hildebrand F."/>
            <person name="Pallen M.J."/>
        </authorList>
    </citation>
    <scope>NUCLEOTIDE SEQUENCE</scope>
    <source>
        <strain evidence="5">CHK147-3167</strain>
    </source>
</reference>
<dbReference type="Pfam" id="PF02976">
    <property type="entry name" value="MutH"/>
    <property type="match status" value="1"/>
</dbReference>